<dbReference type="CDD" id="cd04301">
    <property type="entry name" value="NAT_SF"/>
    <property type="match status" value="1"/>
</dbReference>
<dbReference type="PROSITE" id="PS51186">
    <property type="entry name" value="GNAT"/>
    <property type="match status" value="1"/>
</dbReference>
<dbReference type="InterPro" id="IPR051908">
    <property type="entry name" value="Ribosomal_N-acetyltransferase"/>
</dbReference>
<dbReference type="EMBL" id="JBHUFL010000003">
    <property type="protein sequence ID" value="MFD1836073.1"/>
    <property type="molecule type" value="Genomic_DNA"/>
</dbReference>
<sequence length="212" mass="23223">MTDTPPAHPVLADLDWPLRTAHLALRPARPEDAAAIWPWYGREDVQEYTTTRPGDLAAMQEWWDEPSRLASTVVAERDGVIVATGMIKVQDAWGQSDVVEQARGTLAELGWTVDPGRQGEGIGTELAAALLDVAIDGLGIRRVVAECFAVNTASRRVMEKIGMRLEAVHREDSLHRSGHWMDGATYAILASERAAGERMTGSDETASHQETR</sequence>
<dbReference type="RefSeq" id="WP_343905348.1">
    <property type="nucleotide sequence ID" value="NZ_BAAAIS010000003.1"/>
</dbReference>
<dbReference type="PANTHER" id="PTHR43441:SF11">
    <property type="entry name" value="RIBOSOMAL-PROTEIN-SERINE ACETYLTRANSFERASE"/>
    <property type="match status" value="1"/>
</dbReference>
<dbReference type="Gene3D" id="3.40.630.30">
    <property type="match status" value="1"/>
</dbReference>
<dbReference type="PANTHER" id="PTHR43441">
    <property type="entry name" value="RIBOSOMAL-PROTEIN-SERINE ACETYLTRANSFERASE"/>
    <property type="match status" value="1"/>
</dbReference>
<evidence type="ECO:0000259" key="1">
    <source>
        <dbReference type="PROSITE" id="PS51186"/>
    </source>
</evidence>
<organism evidence="2 3">
    <name type="scientific">Brachybacterium rhamnosum</name>
    <dbReference type="NCBI Taxonomy" id="173361"/>
    <lineage>
        <taxon>Bacteria</taxon>
        <taxon>Bacillati</taxon>
        <taxon>Actinomycetota</taxon>
        <taxon>Actinomycetes</taxon>
        <taxon>Micrococcales</taxon>
        <taxon>Dermabacteraceae</taxon>
        <taxon>Brachybacterium</taxon>
    </lineage>
</organism>
<name>A0ABW4Q2X9_9MICO</name>
<proteinExistence type="predicted"/>
<dbReference type="Proteomes" id="UP001597280">
    <property type="component" value="Unassembled WGS sequence"/>
</dbReference>
<evidence type="ECO:0000313" key="2">
    <source>
        <dbReference type="EMBL" id="MFD1836073.1"/>
    </source>
</evidence>
<dbReference type="Pfam" id="PF13302">
    <property type="entry name" value="Acetyltransf_3"/>
    <property type="match status" value="1"/>
</dbReference>
<protein>
    <submittedName>
        <fullName evidence="2">GNAT family protein</fullName>
    </submittedName>
</protein>
<gene>
    <name evidence="2" type="ORF">ACFSDA_13450</name>
</gene>
<dbReference type="InterPro" id="IPR000182">
    <property type="entry name" value="GNAT_dom"/>
</dbReference>
<reference evidence="3" key="1">
    <citation type="journal article" date="2019" name="Int. J. Syst. Evol. Microbiol.">
        <title>The Global Catalogue of Microorganisms (GCM) 10K type strain sequencing project: providing services to taxonomists for standard genome sequencing and annotation.</title>
        <authorList>
            <consortium name="The Broad Institute Genomics Platform"/>
            <consortium name="The Broad Institute Genome Sequencing Center for Infectious Disease"/>
            <person name="Wu L."/>
            <person name="Ma J."/>
        </authorList>
    </citation>
    <scope>NUCLEOTIDE SEQUENCE [LARGE SCALE GENOMIC DNA]</scope>
    <source>
        <strain evidence="3">JCM 11650</strain>
    </source>
</reference>
<evidence type="ECO:0000313" key="3">
    <source>
        <dbReference type="Proteomes" id="UP001597280"/>
    </source>
</evidence>
<dbReference type="SUPFAM" id="SSF55729">
    <property type="entry name" value="Acyl-CoA N-acyltransferases (Nat)"/>
    <property type="match status" value="1"/>
</dbReference>
<feature type="domain" description="N-acetyltransferase" evidence="1">
    <location>
        <begin position="23"/>
        <end position="182"/>
    </location>
</feature>
<dbReference type="InterPro" id="IPR016181">
    <property type="entry name" value="Acyl_CoA_acyltransferase"/>
</dbReference>
<keyword evidence="3" id="KW-1185">Reference proteome</keyword>
<accession>A0ABW4Q2X9</accession>
<comment type="caution">
    <text evidence="2">The sequence shown here is derived from an EMBL/GenBank/DDBJ whole genome shotgun (WGS) entry which is preliminary data.</text>
</comment>